<evidence type="ECO:0000313" key="2">
    <source>
        <dbReference type="EMBL" id="MPL76453.1"/>
    </source>
</evidence>
<dbReference type="EMBL" id="VSSQ01000097">
    <property type="protein sequence ID" value="MPL76453.1"/>
    <property type="molecule type" value="Genomic_DNA"/>
</dbReference>
<sequence>MNFPIRESTDSALRIIKDGHEYVLPSEWSLSDAGSYDFNNKIEDRAFSHGGDVVGDGMVKGHTIKVKFSMYGTDEFTHDEMLNRAYRCFAQTDYKLYCGRSDRCFNVAGISKITHDYVNGFKQRWSNITVSLLLADPFRYQGQESLVVYDFPAEVYQAEMVLHNLGSVDTPIRFKFTPKSKMASIIVWHEETKKQFKLADALLIAPAFTVINAKEGTVWRNDFNSINTFNGQFLQAVPGKNTLYYTGAAGKIEIIYTNRWFI</sequence>
<accession>A0A644UBT9</accession>
<gene>
    <name evidence="2" type="ORF">SDC9_22298</name>
</gene>
<dbReference type="Pfam" id="PF22768">
    <property type="entry name" value="SPP1_Dit"/>
    <property type="match status" value="1"/>
</dbReference>
<proteinExistence type="predicted"/>
<name>A0A644UBT9_9ZZZZ</name>
<organism evidence="2">
    <name type="scientific">bioreactor metagenome</name>
    <dbReference type="NCBI Taxonomy" id="1076179"/>
    <lineage>
        <taxon>unclassified sequences</taxon>
        <taxon>metagenomes</taxon>
        <taxon>ecological metagenomes</taxon>
    </lineage>
</organism>
<dbReference type="AlphaFoldDB" id="A0A644UBT9"/>
<evidence type="ECO:0000259" key="1">
    <source>
        <dbReference type="Pfam" id="PF22768"/>
    </source>
</evidence>
<reference evidence="2" key="1">
    <citation type="submission" date="2019-08" db="EMBL/GenBank/DDBJ databases">
        <authorList>
            <person name="Kucharzyk K."/>
            <person name="Murdoch R.W."/>
            <person name="Higgins S."/>
            <person name="Loffler F."/>
        </authorList>
    </citation>
    <scope>NUCLEOTIDE SEQUENCE</scope>
</reference>
<protein>
    <recommendedName>
        <fullName evidence="1">Siphovirus-type tail component C-terminal domain-containing protein</fullName>
    </recommendedName>
</protein>
<comment type="caution">
    <text evidence="2">The sequence shown here is derived from an EMBL/GenBank/DDBJ whole genome shotgun (WGS) entry which is preliminary data.</text>
</comment>
<feature type="domain" description="Siphovirus-type tail component C-terminal" evidence="1">
    <location>
        <begin position="166"/>
        <end position="260"/>
    </location>
</feature>
<dbReference type="InterPro" id="IPR054738">
    <property type="entry name" value="Siphovirus-type_tail_C"/>
</dbReference>